<dbReference type="InterPro" id="IPR051610">
    <property type="entry name" value="GPI/OXD"/>
</dbReference>
<dbReference type="PANTHER" id="PTHR35848">
    <property type="entry name" value="OXALATE-BINDING PROTEIN"/>
    <property type="match status" value="1"/>
</dbReference>
<dbReference type="PANTHER" id="PTHR35848:SF6">
    <property type="entry name" value="CUPIN TYPE-2 DOMAIN-CONTAINING PROTEIN"/>
    <property type="match status" value="1"/>
</dbReference>
<dbReference type="InterPro" id="IPR011051">
    <property type="entry name" value="RmlC_Cupin_sf"/>
</dbReference>
<evidence type="ECO:0000313" key="3">
    <source>
        <dbReference type="EMBL" id="MBP1933823.1"/>
    </source>
</evidence>
<accession>A0ABS4GU74</accession>
<dbReference type="RefSeq" id="WP_209811829.1">
    <property type="nucleotide sequence ID" value="NZ_JAGGKT010000013.1"/>
</dbReference>
<dbReference type="EMBL" id="JAGGKT010000013">
    <property type="protein sequence ID" value="MBP1933823.1"/>
    <property type="molecule type" value="Genomic_DNA"/>
</dbReference>
<protein>
    <submittedName>
        <fullName evidence="3">Quercetin dioxygenase-like cupin family protein</fullName>
    </submittedName>
</protein>
<dbReference type="Pfam" id="PF07883">
    <property type="entry name" value="Cupin_2"/>
    <property type="match status" value="1"/>
</dbReference>
<name>A0ABS4GU74_9BACL</name>
<keyword evidence="1" id="KW-0479">Metal-binding</keyword>
<dbReference type="SUPFAM" id="SSF51182">
    <property type="entry name" value="RmlC-like cupins"/>
    <property type="match status" value="1"/>
</dbReference>
<dbReference type="InterPro" id="IPR014710">
    <property type="entry name" value="RmlC-like_jellyroll"/>
</dbReference>
<evidence type="ECO:0000256" key="1">
    <source>
        <dbReference type="ARBA" id="ARBA00022723"/>
    </source>
</evidence>
<dbReference type="Proteomes" id="UP001519343">
    <property type="component" value="Unassembled WGS sequence"/>
</dbReference>
<feature type="domain" description="Cupin type-2" evidence="2">
    <location>
        <begin position="39"/>
        <end position="107"/>
    </location>
</feature>
<keyword evidence="4" id="KW-1185">Reference proteome</keyword>
<evidence type="ECO:0000313" key="4">
    <source>
        <dbReference type="Proteomes" id="UP001519343"/>
    </source>
</evidence>
<gene>
    <name evidence="3" type="ORF">J2Z37_003836</name>
</gene>
<proteinExistence type="predicted"/>
<sequence>MQTIRLEDIQGTVFPTGRRTRVMIGADSPVQADNFVMGYVELEPNGTVPMHSHENEEVYFIAEGEGSMIIGEEKQKVTKGTAIYIPSNVKHELINDSTAKMVMMFVYSPAGVVSHWAEELKNK</sequence>
<evidence type="ECO:0000259" key="2">
    <source>
        <dbReference type="Pfam" id="PF07883"/>
    </source>
</evidence>
<dbReference type="InterPro" id="IPR013096">
    <property type="entry name" value="Cupin_2"/>
</dbReference>
<organism evidence="3 4">
    <name type="scientific">Ammoniphilus resinae</name>
    <dbReference type="NCBI Taxonomy" id="861532"/>
    <lineage>
        <taxon>Bacteria</taxon>
        <taxon>Bacillati</taxon>
        <taxon>Bacillota</taxon>
        <taxon>Bacilli</taxon>
        <taxon>Bacillales</taxon>
        <taxon>Paenibacillaceae</taxon>
        <taxon>Aneurinibacillus group</taxon>
        <taxon>Ammoniphilus</taxon>
    </lineage>
</organism>
<reference evidence="3 4" key="1">
    <citation type="submission" date="2021-03" db="EMBL/GenBank/DDBJ databases">
        <title>Genomic Encyclopedia of Type Strains, Phase IV (KMG-IV): sequencing the most valuable type-strain genomes for metagenomic binning, comparative biology and taxonomic classification.</title>
        <authorList>
            <person name="Goeker M."/>
        </authorList>
    </citation>
    <scope>NUCLEOTIDE SEQUENCE [LARGE SCALE GENOMIC DNA]</scope>
    <source>
        <strain evidence="3 4">DSM 24738</strain>
    </source>
</reference>
<comment type="caution">
    <text evidence="3">The sequence shown here is derived from an EMBL/GenBank/DDBJ whole genome shotgun (WGS) entry which is preliminary data.</text>
</comment>
<dbReference type="Gene3D" id="2.60.120.10">
    <property type="entry name" value="Jelly Rolls"/>
    <property type="match status" value="1"/>
</dbReference>